<dbReference type="AlphaFoldDB" id="A0A2P2L2D3"/>
<accession>A0A2P2L2D3</accession>
<name>A0A2P2L2D3_RHIMU</name>
<protein>
    <submittedName>
        <fullName evidence="1">ADP-ribosylation factor-related protein 1-like isoform X1</fullName>
    </submittedName>
</protein>
<evidence type="ECO:0000313" key="1">
    <source>
        <dbReference type="EMBL" id="MBX12132.1"/>
    </source>
</evidence>
<dbReference type="EMBL" id="GGEC01031648">
    <property type="protein sequence ID" value="MBX12132.1"/>
    <property type="molecule type" value="Transcribed_RNA"/>
</dbReference>
<sequence length="42" mass="5012">MELRRYYLKSPLQALVCFSFTIECVKCYVTLKSCSILRIRVH</sequence>
<reference evidence="1" key="1">
    <citation type="submission" date="2018-02" db="EMBL/GenBank/DDBJ databases">
        <title>Rhizophora mucronata_Transcriptome.</title>
        <authorList>
            <person name="Meera S.P."/>
            <person name="Sreeshan A."/>
            <person name="Augustine A."/>
        </authorList>
    </citation>
    <scope>NUCLEOTIDE SEQUENCE</scope>
    <source>
        <tissue evidence="1">Leaf</tissue>
    </source>
</reference>
<proteinExistence type="predicted"/>
<organism evidence="1">
    <name type="scientific">Rhizophora mucronata</name>
    <name type="common">Asiatic mangrove</name>
    <dbReference type="NCBI Taxonomy" id="61149"/>
    <lineage>
        <taxon>Eukaryota</taxon>
        <taxon>Viridiplantae</taxon>
        <taxon>Streptophyta</taxon>
        <taxon>Embryophyta</taxon>
        <taxon>Tracheophyta</taxon>
        <taxon>Spermatophyta</taxon>
        <taxon>Magnoliopsida</taxon>
        <taxon>eudicotyledons</taxon>
        <taxon>Gunneridae</taxon>
        <taxon>Pentapetalae</taxon>
        <taxon>rosids</taxon>
        <taxon>fabids</taxon>
        <taxon>Malpighiales</taxon>
        <taxon>Rhizophoraceae</taxon>
        <taxon>Rhizophora</taxon>
    </lineage>
</organism>